<evidence type="ECO:0000313" key="1">
    <source>
        <dbReference type="EMBL" id="KAJ9074918.1"/>
    </source>
</evidence>
<comment type="caution">
    <text evidence="1">The sequence shown here is derived from an EMBL/GenBank/DDBJ whole genome shotgun (WGS) entry which is preliminary data.</text>
</comment>
<name>A0ACC2TJT9_9FUNG</name>
<sequence>MSTPKFLYFTPVGALRAIAVLHFAFYFVVTLIAASSHCLGGLAFITFFVTVACAYSLGDSFQETPKHTRIVMAMFLSELVVLSVCAAVFCGELFRVRYSDCPENRSYREWYCYPGVSLLNVAFFVVCMMIVYFLKSLYMFIFSNVASIEVTGHESPATAQSEKEQLIA</sequence>
<proteinExistence type="predicted"/>
<reference evidence="1" key="1">
    <citation type="submission" date="2022-04" db="EMBL/GenBank/DDBJ databases">
        <title>Genome of the entomopathogenic fungus Entomophthora muscae.</title>
        <authorList>
            <person name="Elya C."/>
            <person name="Lovett B.R."/>
            <person name="Lee E."/>
            <person name="Macias A.M."/>
            <person name="Hajek A.E."/>
            <person name="De Bivort B.L."/>
            <person name="Kasson M.T."/>
            <person name="De Fine Licht H.H."/>
            <person name="Stajich J.E."/>
        </authorList>
    </citation>
    <scope>NUCLEOTIDE SEQUENCE</scope>
    <source>
        <strain evidence="1">Berkeley</strain>
    </source>
</reference>
<gene>
    <name evidence="1" type="ORF">DSO57_1001391</name>
</gene>
<keyword evidence="2" id="KW-1185">Reference proteome</keyword>
<protein>
    <submittedName>
        <fullName evidence="1">Uncharacterized protein</fullName>
    </submittedName>
</protein>
<organism evidence="1 2">
    <name type="scientific">Entomophthora muscae</name>
    <dbReference type="NCBI Taxonomy" id="34485"/>
    <lineage>
        <taxon>Eukaryota</taxon>
        <taxon>Fungi</taxon>
        <taxon>Fungi incertae sedis</taxon>
        <taxon>Zoopagomycota</taxon>
        <taxon>Entomophthoromycotina</taxon>
        <taxon>Entomophthoromycetes</taxon>
        <taxon>Entomophthorales</taxon>
        <taxon>Entomophthoraceae</taxon>
        <taxon>Entomophthora</taxon>
    </lineage>
</organism>
<dbReference type="Proteomes" id="UP001165960">
    <property type="component" value="Unassembled WGS sequence"/>
</dbReference>
<dbReference type="EMBL" id="QTSX02002843">
    <property type="protein sequence ID" value="KAJ9074918.1"/>
    <property type="molecule type" value="Genomic_DNA"/>
</dbReference>
<accession>A0ACC2TJT9</accession>
<evidence type="ECO:0000313" key="2">
    <source>
        <dbReference type="Proteomes" id="UP001165960"/>
    </source>
</evidence>